<gene>
    <name evidence="7" type="ORF">C0Q70_15256</name>
</gene>
<keyword evidence="3" id="KW-0833">Ubl conjugation pathway</keyword>
<dbReference type="SUPFAM" id="SSF81383">
    <property type="entry name" value="F-box domain"/>
    <property type="match status" value="1"/>
</dbReference>
<dbReference type="SMART" id="SM00256">
    <property type="entry name" value="FBOX"/>
    <property type="match status" value="1"/>
</dbReference>
<dbReference type="GO" id="GO:0031146">
    <property type="term" value="P:SCF-dependent proteasomal ubiquitin-dependent protein catabolic process"/>
    <property type="evidence" value="ECO:0007669"/>
    <property type="project" value="TreeGrafter"/>
</dbReference>
<evidence type="ECO:0000256" key="2">
    <source>
        <dbReference type="ARBA" id="ARBA00022723"/>
    </source>
</evidence>
<feature type="domain" description="F-box" evidence="6">
    <location>
        <begin position="201"/>
        <end position="247"/>
    </location>
</feature>
<dbReference type="PROSITE" id="PS50181">
    <property type="entry name" value="FBOX"/>
    <property type="match status" value="1"/>
</dbReference>
<accession>A0A2T7NUB9</accession>
<evidence type="ECO:0000313" key="7">
    <source>
        <dbReference type="EMBL" id="PVD24770.1"/>
    </source>
</evidence>
<dbReference type="SMART" id="SM00367">
    <property type="entry name" value="LRR_CC"/>
    <property type="match status" value="4"/>
</dbReference>
<dbReference type="InterPro" id="IPR036047">
    <property type="entry name" value="F-box-like_dom_sf"/>
</dbReference>
<proteinExistence type="predicted"/>
<dbReference type="InterPro" id="IPR032675">
    <property type="entry name" value="LRR_dom_sf"/>
</dbReference>
<dbReference type="InterPro" id="IPR045808">
    <property type="entry name" value="Hr_FBXL5"/>
</dbReference>
<dbReference type="AlphaFoldDB" id="A0A2T7NUB9"/>
<dbReference type="Gene3D" id="3.80.10.10">
    <property type="entry name" value="Ribonuclease Inhibitor"/>
    <property type="match status" value="2"/>
</dbReference>
<dbReference type="STRING" id="400727.A0A2T7NUB9"/>
<organism evidence="7 8">
    <name type="scientific">Pomacea canaliculata</name>
    <name type="common">Golden apple snail</name>
    <dbReference type="NCBI Taxonomy" id="400727"/>
    <lineage>
        <taxon>Eukaryota</taxon>
        <taxon>Metazoa</taxon>
        <taxon>Spiralia</taxon>
        <taxon>Lophotrochozoa</taxon>
        <taxon>Mollusca</taxon>
        <taxon>Gastropoda</taxon>
        <taxon>Caenogastropoda</taxon>
        <taxon>Architaenioglossa</taxon>
        <taxon>Ampullarioidea</taxon>
        <taxon>Ampullariidae</taxon>
        <taxon>Pomacea</taxon>
    </lineage>
</organism>
<feature type="region of interest" description="Disordered" evidence="5">
    <location>
        <begin position="184"/>
        <end position="203"/>
    </location>
</feature>
<name>A0A2T7NUB9_POMCA</name>
<evidence type="ECO:0000313" key="8">
    <source>
        <dbReference type="Proteomes" id="UP000245119"/>
    </source>
</evidence>
<keyword evidence="8" id="KW-1185">Reference proteome</keyword>
<dbReference type="CDD" id="cd22118">
    <property type="entry name" value="F-box_FBXL5"/>
    <property type="match status" value="1"/>
</dbReference>
<keyword evidence="1" id="KW-0963">Cytoplasm</keyword>
<evidence type="ECO:0000256" key="5">
    <source>
        <dbReference type="SAM" id="MobiDB-lite"/>
    </source>
</evidence>
<evidence type="ECO:0000256" key="3">
    <source>
        <dbReference type="ARBA" id="ARBA00022786"/>
    </source>
</evidence>
<keyword evidence="2" id="KW-0479">Metal-binding</keyword>
<dbReference type="EMBL" id="PZQS01000009">
    <property type="protein sequence ID" value="PVD24770.1"/>
    <property type="molecule type" value="Genomic_DNA"/>
</dbReference>
<dbReference type="InterPro" id="IPR001611">
    <property type="entry name" value="Leu-rich_rpt"/>
</dbReference>
<dbReference type="SUPFAM" id="SSF52047">
    <property type="entry name" value="RNI-like"/>
    <property type="match status" value="2"/>
</dbReference>
<evidence type="ECO:0000256" key="1">
    <source>
        <dbReference type="ARBA" id="ARBA00022490"/>
    </source>
</evidence>
<dbReference type="PANTHER" id="PTHR13318:SF19">
    <property type="entry name" value="F-BOX_LRR-REPEAT PROTEIN 5"/>
    <property type="match status" value="1"/>
</dbReference>
<dbReference type="InterPro" id="IPR001810">
    <property type="entry name" value="F-box_dom"/>
</dbReference>
<dbReference type="OrthoDB" id="10257471at2759"/>
<dbReference type="Gene3D" id="1.20.1280.50">
    <property type="match status" value="1"/>
</dbReference>
<dbReference type="Pfam" id="PF13516">
    <property type="entry name" value="LRR_6"/>
    <property type="match status" value="3"/>
</dbReference>
<protein>
    <recommendedName>
        <fullName evidence="6">F-box domain-containing protein</fullName>
    </recommendedName>
</protein>
<dbReference type="GO" id="GO:0046872">
    <property type="term" value="F:metal ion binding"/>
    <property type="evidence" value="ECO:0007669"/>
    <property type="project" value="UniProtKB-KW"/>
</dbReference>
<reference evidence="7 8" key="1">
    <citation type="submission" date="2018-04" db="EMBL/GenBank/DDBJ databases">
        <title>The genome of golden apple snail Pomacea canaliculata provides insight into stress tolerance and invasive adaptation.</title>
        <authorList>
            <person name="Liu C."/>
            <person name="Liu B."/>
            <person name="Ren Y."/>
            <person name="Zhang Y."/>
            <person name="Wang H."/>
            <person name="Li S."/>
            <person name="Jiang F."/>
            <person name="Yin L."/>
            <person name="Zhang G."/>
            <person name="Qian W."/>
            <person name="Fan W."/>
        </authorList>
    </citation>
    <scope>NUCLEOTIDE SEQUENCE [LARGE SCALE GENOMIC DNA]</scope>
    <source>
        <strain evidence="7">SZHN2017</strain>
        <tissue evidence="7">Muscle</tissue>
    </source>
</reference>
<dbReference type="Proteomes" id="UP000245119">
    <property type="component" value="Linkage Group LG9"/>
</dbReference>
<comment type="caution">
    <text evidence="7">The sequence shown here is derived from an EMBL/GenBank/DDBJ whole genome shotgun (WGS) entry which is preliminary data.</text>
</comment>
<dbReference type="GO" id="GO:0019005">
    <property type="term" value="C:SCF ubiquitin ligase complex"/>
    <property type="evidence" value="ECO:0007669"/>
    <property type="project" value="TreeGrafter"/>
</dbReference>
<dbReference type="PANTHER" id="PTHR13318">
    <property type="entry name" value="PARTNER OF PAIRED, ISOFORM B-RELATED"/>
    <property type="match status" value="1"/>
</dbReference>
<dbReference type="GO" id="GO:0006879">
    <property type="term" value="P:intracellular iron ion homeostasis"/>
    <property type="evidence" value="ECO:0007669"/>
    <property type="project" value="InterPro"/>
</dbReference>
<evidence type="ECO:0000256" key="4">
    <source>
        <dbReference type="ARBA" id="ARBA00023004"/>
    </source>
</evidence>
<dbReference type="Gene3D" id="1.20.120.520">
    <property type="entry name" value="nmb1532 protein domain like"/>
    <property type="match status" value="1"/>
</dbReference>
<dbReference type="InterPro" id="IPR006553">
    <property type="entry name" value="Leu-rich_rpt_Cys-con_subtyp"/>
</dbReference>
<keyword evidence="4" id="KW-0408">Iron</keyword>
<evidence type="ECO:0000259" key="6">
    <source>
        <dbReference type="PROSITE" id="PS50181"/>
    </source>
</evidence>
<dbReference type="Pfam" id="PF12937">
    <property type="entry name" value="F-box-like"/>
    <property type="match status" value="1"/>
</dbReference>
<dbReference type="CDD" id="cd12109">
    <property type="entry name" value="Hr_FBXL5"/>
    <property type="match status" value="1"/>
</dbReference>
<sequence length="660" mass="74128">MSRGIVCKQSKMAPKYPDEVDVFTVPHSRMKQLVQKYFDMVSSTNFRDAVCMTNMLENLLHTFNEFKMHEQIENHFIMKRLKEKMNALHIRDAKVCNCHSDNRLTEMLTLVLEGYRCAQCSEQDREKYGDTLRQALEEFTQVFIPHMEEEEEVFQPMLVEYFTYDELKELKAKVIQKHLEKEYEKDSTAASDDAPEKDDGQVQDRILPSEIMIKIFSYLSPIDLCRCAQVSKRWSELVMDPVLWPAIYPVHWASGDWSFKPLEKEDDEEALASQYEEYYCGDDEDADVDESTDANFNPDDEVQAEHKQAIREVQILSGLVKYVLPKVGTGVETCNLSHSCGVSSSHVHKVLKLCPNLLHLDLSHTKVMDTAFKEYGYKRGTGKLRHLDLTGCENITDLTLHSLAGIGIPPSDELSPAPAPNNRVAWRAAGLCSRNCCMGAVKMGISDVDKIVMKPSSLHDGKIIVQKDPSLTDLAFLCDLECWQTFGQQCGNEGKGKKILISQECGTKKDTSSCCSTIWRKKDKGQTAKQGTVCCESSCVQNSSGSCDVNETCNPAEGNSITHALHNLTFLSLNSCFKITDEGLRALSKRGGLPYLQHLDLSGCLNISGLGVAALADTCHALDHAHLYYCDNMYPDPFPTSASGCRNLQCRFRTCCRSGE</sequence>